<organism evidence="4 5">
    <name type="scientific">Brevundimonas faecalis</name>
    <dbReference type="NCBI Taxonomy" id="947378"/>
    <lineage>
        <taxon>Bacteria</taxon>
        <taxon>Pseudomonadati</taxon>
        <taxon>Pseudomonadota</taxon>
        <taxon>Alphaproteobacteria</taxon>
        <taxon>Caulobacterales</taxon>
        <taxon>Caulobacteraceae</taxon>
        <taxon>Brevundimonas</taxon>
    </lineage>
</organism>
<comment type="subunit">
    <text evidence="2">Homodimer.</text>
</comment>
<dbReference type="PIRSF" id="PIRSF036893">
    <property type="entry name" value="Lipocalin_ApoD"/>
    <property type="match status" value="1"/>
</dbReference>
<sequence length="187" mass="20146">MILKHASTVLVVAAASILALSACAALQGGPVGNPAVPQPSRSVELSRYAGLWYEIGRYENGFERGCEAVTAEYALREDGLVNVLNTCRQGGVDGPVKTAEGRAKVVAESGDAKLKVSFFGPFYIGDYWILDHADDYSWSIVGEPSGRYLWLLSRMAKPSDALRAAITSRTAALGYDLALVRETRHLP</sequence>
<dbReference type="PANTHER" id="PTHR10612:SF34">
    <property type="entry name" value="APOLIPOPROTEIN D"/>
    <property type="match status" value="1"/>
</dbReference>
<evidence type="ECO:0000256" key="2">
    <source>
        <dbReference type="PIRNR" id="PIRNR036893"/>
    </source>
</evidence>
<evidence type="ECO:0000313" key="5">
    <source>
        <dbReference type="Proteomes" id="UP001549313"/>
    </source>
</evidence>
<comment type="function">
    <text evidence="2">Involved in the storage or transport of lipids necessary for membrane maintenance under stressful conditions. Displays a binding preference for lysophospholipids.</text>
</comment>
<feature type="chain" id="PRO_5045016123" description="Outer membrane lipoprotein Blc" evidence="2">
    <location>
        <begin position="25"/>
        <end position="187"/>
    </location>
</feature>
<dbReference type="InterPro" id="IPR012674">
    <property type="entry name" value="Calycin"/>
</dbReference>
<dbReference type="Proteomes" id="UP001549313">
    <property type="component" value="Unassembled WGS sequence"/>
</dbReference>
<keyword evidence="5" id="KW-1185">Reference proteome</keyword>
<evidence type="ECO:0000256" key="1">
    <source>
        <dbReference type="ARBA" id="ARBA00006889"/>
    </source>
</evidence>
<dbReference type="InterPro" id="IPR022272">
    <property type="entry name" value="Lipocalin_CS"/>
</dbReference>
<keyword evidence="2" id="KW-0449">Lipoprotein</keyword>
<dbReference type="InterPro" id="IPR047202">
    <property type="entry name" value="Lipocalin_Blc-like_dom"/>
</dbReference>
<feature type="signal peptide" evidence="2">
    <location>
        <begin position="1"/>
        <end position="24"/>
    </location>
</feature>
<dbReference type="Gene3D" id="2.40.128.20">
    <property type="match status" value="1"/>
</dbReference>
<dbReference type="CDD" id="cd19438">
    <property type="entry name" value="lipocalin_Blc-like"/>
    <property type="match status" value="1"/>
</dbReference>
<dbReference type="InterPro" id="IPR000566">
    <property type="entry name" value="Lipocln_cytosolic_FA-bd_dom"/>
</dbReference>
<comment type="caution">
    <text evidence="4">The sequence shown here is derived from an EMBL/GenBank/DDBJ whole genome shotgun (WGS) entry which is preliminary data.</text>
</comment>
<feature type="domain" description="Lipocalin/cytosolic fatty-acid binding" evidence="3">
    <location>
        <begin position="43"/>
        <end position="183"/>
    </location>
</feature>
<dbReference type="Pfam" id="PF08212">
    <property type="entry name" value="Lipocalin_2"/>
    <property type="match status" value="1"/>
</dbReference>
<protein>
    <recommendedName>
        <fullName evidence="2">Outer membrane lipoprotein Blc</fullName>
    </recommendedName>
</protein>
<comment type="subcellular location">
    <subcellularLocation>
        <location evidence="2">Cell outer membrane</location>
    </subcellularLocation>
</comment>
<proteinExistence type="inferred from homology"/>
<dbReference type="PANTHER" id="PTHR10612">
    <property type="entry name" value="APOLIPOPROTEIN D"/>
    <property type="match status" value="1"/>
</dbReference>
<dbReference type="InterPro" id="IPR002446">
    <property type="entry name" value="Lipocalin_bac"/>
</dbReference>
<dbReference type="RefSeq" id="WP_354087617.1">
    <property type="nucleotide sequence ID" value="NZ_JBEPTF010000001.1"/>
</dbReference>
<dbReference type="PROSITE" id="PS00213">
    <property type="entry name" value="LIPOCALIN"/>
    <property type="match status" value="1"/>
</dbReference>
<reference evidence="4 5" key="1">
    <citation type="submission" date="2024-06" db="EMBL/GenBank/DDBJ databases">
        <title>Sorghum-associated microbial communities from plants grown in Nebraska, USA.</title>
        <authorList>
            <person name="Schachtman D."/>
        </authorList>
    </citation>
    <scope>NUCLEOTIDE SEQUENCE [LARGE SCALE GENOMIC DNA]</scope>
    <source>
        <strain evidence="4 5">2814</strain>
    </source>
</reference>
<evidence type="ECO:0000313" key="4">
    <source>
        <dbReference type="EMBL" id="MET4682673.1"/>
    </source>
</evidence>
<gene>
    <name evidence="4" type="ORF">ABIE19_000582</name>
</gene>
<keyword evidence="2" id="KW-0998">Cell outer membrane</keyword>
<keyword evidence="2" id="KW-0446">Lipid-binding</keyword>
<dbReference type="InterPro" id="IPR022271">
    <property type="entry name" value="Lipocalin_ApoD"/>
</dbReference>
<keyword evidence="2" id="KW-0472">Membrane</keyword>
<dbReference type="SUPFAM" id="SSF50814">
    <property type="entry name" value="Lipocalins"/>
    <property type="match status" value="1"/>
</dbReference>
<evidence type="ECO:0000259" key="3">
    <source>
        <dbReference type="Pfam" id="PF08212"/>
    </source>
</evidence>
<comment type="similarity">
    <text evidence="1 2">Belongs to the calycin superfamily. Lipocalin family.</text>
</comment>
<name>A0ABV2R7V8_9CAUL</name>
<dbReference type="EMBL" id="JBEPTF010000001">
    <property type="protein sequence ID" value="MET4682673.1"/>
    <property type="molecule type" value="Genomic_DNA"/>
</dbReference>
<dbReference type="PROSITE" id="PS51257">
    <property type="entry name" value="PROKAR_LIPOPROTEIN"/>
    <property type="match status" value="1"/>
</dbReference>
<accession>A0ABV2R7V8</accession>
<keyword evidence="2" id="KW-0732">Signal</keyword>
<dbReference type="PRINTS" id="PR01171">
    <property type="entry name" value="BCTLIPOCALIN"/>
</dbReference>